<dbReference type="CDD" id="cd06550">
    <property type="entry name" value="TM_ABC_iron-siderophores_like"/>
    <property type="match status" value="1"/>
</dbReference>
<feature type="transmembrane region" description="Helical" evidence="8">
    <location>
        <begin position="264"/>
        <end position="283"/>
    </location>
</feature>
<dbReference type="AlphaFoldDB" id="A0A380MJ69"/>
<dbReference type="OrthoDB" id="9811975at2"/>
<dbReference type="EMBL" id="UHIA01000003">
    <property type="protein sequence ID" value="SUO92406.1"/>
    <property type="molecule type" value="Genomic_DNA"/>
</dbReference>
<keyword evidence="10" id="KW-1185">Reference proteome</keyword>
<dbReference type="Gene3D" id="1.10.3470.10">
    <property type="entry name" value="ABC transporter involved in vitamin B12 uptake, BtuC"/>
    <property type="match status" value="1"/>
</dbReference>
<gene>
    <name evidence="9" type="primary">feuB</name>
    <name evidence="9" type="ORF">NCTC10717_00533</name>
</gene>
<evidence type="ECO:0000256" key="8">
    <source>
        <dbReference type="SAM" id="Phobius"/>
    </source>
</evidence>
<dbReference type="PANTHER" id="PTHR30472">
    <property type="entry name" value="FERRIC ENTEROBACTIN TRANSPORT SYSTEM PERMEASE PROTEIN"/>
    <property type="match status" value="1"/>
</dbReference>
<accession>A0A380MJ69</accession>
<dbReference type="InterPro" id="IPR000522">
    <property type="entry name" value="ABC_transptr_permease_BtuC"/>
</dbReference>
<dbReference type="Proteomes" id="UP000254575">
    <property type="component" value="Unassembled WGS sequence"/>
</dbReference>
<feature type="transmembrane region" description="Helical" evidence="8">
    <location>
        <begin position="104"/>
        <end position="122"/>
    </location>
</feature>
<dbReference type="InterPro" id="IPR037294">
    <property type="entry name" value="ABC_BtuC-like"/>
</dbReference>
<evidence type="ECO:0000256" key="7">
    <source>
        <dbReference type="ARBA" id="ARBA00023136"/>
    </source>
</evidence>
<feature type="transmembrane region" description="Helical" evidence="8">
    <location>
        <begin position="12"/>
        <end position="31"/>
    </location>
</feature>
<feature type="transmembrane region" description="Helical" evidence="8">
    <location>
        <begin position="82"/>
        <end position="98"/>
    </location>
</feature>
<sequence length="315" mass="34309">MRKFIAAPRAAVASAIVALAVLVYLSVHTGVVQDSRFGDEVFFISRLPRTLAVLLSGAGLAVGGLVMQMIVHNRFVEPNTTGTSEGAAIGLLISMIFFNQWPLFARMGFASLCAMLSMFAFIRLARALPFKDPLLLPLVGMIYAGILEAGMTFFAYQYELLQVLQVWTNGDFSAVLNGRYEWLWGCALLIALLYLLADQLSIIGMGEKASHSLGLNYRQLVVIGILLVAMMTAFIVSTVGMIAFLGLLVPNIVRRFCGDHLRQALPWVAWTGAALLLLCDLLARTVNAPYEIPVSLIYGTLGSGLFLFLLLKRGA</sequence>
<keyword evidence="4" id="KW-1003">Cell membrane</keyword>
<protein>
    <submittedName>
        <fullName evidence="9">Iron-uptake system permease protein FeuB</fullName>
    </submittedName>
</protein>
<dbReference type="RefSeq" id="WP_115217821.1">
    <property type="nucleotide sequence ID" value="NZ_UHIA01000003.1"/>
</dbReference>
<feature type="transmembrane region" description="Helical" evidence="8">
    <location>
        <begin position="134"/>
        <end position="156"/>
    </location>
</feature>
<keyword evidence="3" id="KW-0813">Transport</keyword>
<evidence type="ECO:0000256" key="2">
    <source>
        <dbReference type="ARBA" id="ARBA00007935"/>
    </source>
</evidence>
<evidence type="ECO:0000313" key="10">
    <source>
        <dbReference type="Proteomes" id="UP000254575"/>
    </source>
</evidence>
<keyword evidence="7 8" id="KW-0472">Membrane</keyword>
<evidence type="ECO:0000256" key="4">
    <source>
        <dbReference type="ARBA" id="ARBA00022475"/>
    </source>
</evidence>
<name>A0A380MJ69_9GAMM</name>
<dbReference type="GO" id="GO:0033214">
    <property type="term" value="P:siderophore-iron import into cell"/>
    <property type="evidence" value="ECO:0007669"/>
    <property type="project" value="TreeGrafter"/>
</dbReference>
<organism evidence="9 10">
    <name type="scientific">Suttonella indologenes</name>
    <dbReference type="NCBI Taxonomy" id="13276"/>
    <lineage>
        <taxon>Bacteria</taxon>
        <taxon>Pseudomonadati</taxon>
        <taxon>Pseudomonadota</taxon>
        <taxon>Gammaproteobacteria</taxon>
        <taxon>Cardiobacteriales</taxon>
        <taxon>Cardiobacteriaceae</taxon>
        <taxon>Suttonella</taxon>
    </lineage>
</organism>
<evidence type="ECO:0000313" key="9">
    <source>
        <dbReference type="EMBL" id="SUO92406.1"/>
    </source>
</evidence>
<feature type="transmembrane region" description="Helical" evidence="8">
    <location>
        <begin position="182"/>
        <end position="200"/>
    </location>
</feature>
<dbReference type="Pfam" id="PF01032">
    <property type="entry name" value="FecCD"/>
    <property type="match status" value="1"/>
</dbReference>
<comment type="subcellular location">
    <subcellularLocation>
        <location evidence="1">Cell membrane</location>
        <topology evidence="1">Multi-pass membrane protein</topology>
    </subcellularLocation>
</comment>
<evidence type="ECO:0000256" key="1">
    <source>
        <dbReference type="ARBA" id="ARBA00004651"/>
    </source>
</evidence>
<evidence type="ECO:0000256" key="3">
    <source>
        <dbReference type="ARBA" id="ARBA00022448"/>
    </source>
</evidence>
<proteinExistence type="inferred from homology"/>
<keyword evidence="5 8" id="KW-0812">Transmembrane</keyword>
<evidence type="ECO:0000256" key="6">
    <source>
        <dbReference type="ARBA" id="ARBA00022989"/>
    </source>
</evidence>
<dbReference type="GO" id="GO:0022857">
    <property type="term" value="F:transmembrane transporter activity"/>
    <property type="evidence" value="ECO:0007669"/>
    <property type="project" value="InterPro"/>
</dbReference>
<comment type="similarity">
    <text evidence="2">Belongs to the binding-protein-dependent transport system permease family. FecCD subfamily.</text>
</comment>
<feature type="transmembrane region" description="Helical" evidence="8">
    <location>
        <begin position="51"/>
        <end position="70"/>
    </location>
</feature>
<reference evidence="9 10" key="1">
    <citation type="submission" date="2018-06" db="EMBL/GenBank/DDBJ databases">
        <authorList>
            <consortium name="Pathogen Informatics"/>
            <person name="Doyle S."/>
        </authorList>
    </citation>
    <scope>NUCLEOTIDE SEQUENCE [LARGE SCALE GENOMIC DNA]</scope>
    <source>
        <strain evidence="9 10">NCTC10717</strain>
    </source>
</reference>
<dbReference type="GO" id="GO:0005886">
    <property type="term" value="C:plasma membrane"/>
    <property type="evidence" value="ECO:0007669"/>
    <property type="project" value="UniProtKB-SubCell"/>
</dbReference>
<feature type="transmembrane region" description="Helical" evidence="8">
    <location>
        <begin position="220"/>
        <end position="244"/>
    </location>
</feature>
<dbReference type="PANTHER" id="PTHR30472:SF27">
    <property type="entry name" value="PETROBACTIN IMPORT SYSTEM PERMEASE PROTEIN YCLN"/>
    <property type="match status" value="1"/>
</dbReference>
<feature type="transmembrane region" description="Helical" evidence="8">
    <location>
        <begin position="290"/>
        <end position="311"/>
    </location>
</feature>
<evidence type="ECO:0000256" key="5">
    <source>
        <dbReference type="ARBA" id="ARBA00022692"/>
    </source>
</evidence>
<dbReference type="SUPFAM" id="SSF81345">
    <property type="entry name" value="ABC transporter involved in vitamin B12 uptake, BtuC"/>
    <property type="match status" value="1"/>
</dbReference>
<keyword evidence="6 8" id="KW-1133">Transmembrane helix</keyword>